<evidence type="ECO:0000256" key="7">
    <source>
        <dbReference type="ARBA" id="ARBA00038926"/>
    </source>
</evidence>
<comment type="similarity">
    <text evidence="1">Belongs to the glycosyltransferase 25 family.</text>
</comment>
<protein>
    <recommendedName>
        <fullName evidence="7">procollagen galactosyltransferase</fullName>
        <ecNumber evidence="7">2.4.1.50</ecNumber>
    </recommendedName>
</protein>
<sequence>MAARPWPLALLLLPLLLPGPGPGGSGGPGGLLGFGPGPAAAYFPEERWNPESPLRPPRVAVALLARNAAHALPLVLGGLERLRHPKDRMALWVAVDHSVDNTSALLREWLGRVRGLYHRVEWRHQEEPRSYPDEEGPKHWSPSRYEHVMRLRQEALEAARAMWADYLLFLDADNVLTNPDTLGLLMAENRTVVAPMLDSRAAYSNFWCGMTPQGYYRRPPAYLPLRRRERRGCFAVPMVHSTFLLDLRRERSGGLAFHPPPPGYGGAFDDIIVFAFACRHAGVQMFVSNREVFGFLPVPLRSHSSLRDEADNFLHVQLEIMVKLPPAEPSPHVWVPPKVSDKMGFDEVFLINLQRRSDRRARMLRTLQEQGISCKLVEAVDGRALNSSEVEALGIRMLPGYRDPFHGRPLTRGEVGCFLSHFRVWQEISARGLRKSLVFEDDLRFEIFFRRRLTELMEELEEAGTPWDLIYLGRKRLHPERPERPVPGVRNLVEAGYSYWTLGYALSLSGARKLLEAEPLGKMIPVDEFLPVMFDRHPLSDYSRHFPRRDLVAFSAEPLLLFPTHYTGDAGYVSDTETPTLWDESPWPGGITIPRESRESRNSDLLRDSPARDEL</sequence>
<dbReference type="AlphaFoldDB" id="A0A7R5KC35"/>
<dbReference type="PANTHER" id="PTHR10730">
    <property type="entry name" value="PROCOLLAGEN-LYSINE,2-OXOGLUTARATE 5-DIOXYGENASE/GLYCOSYLTRANSFERASE 25 FAMILY MEMBER"/>
    <property type="match status" value="1"/>
</dbReference>
<dbReference type="Pfam" id="PF13704">
    <property type="entry name" value="Glyco_tranf_2_4"/>
    <property type="match status" value="1"/>
</dbReference>
<dbReference type="InterPro" id="IPR002654">
    <property type="entry name" value="Glyco_trans_25"/>
</dbReference>
<evidence type="ECO:0000256" key="9">
    <source>
        <dbReference type="SAM" id="MobiDB-lite"/>
    </source>
</evidence>
<reference evidence="13" key="1">
    <citation type="submission" date="2025-08" db="UniProtKB">
        <authorList>
            <consortium name="RefSeq"/>
        </authorList>
    </citation>
    <scope>IDENTIFICATION</scope>
    <source>
        <tissue evidence="13">Muscle</tissue>
    </source>
</reference>
<keyword evidence="4 10" id="KW-0732">Signal</keyword>
<evidence type="ECO:0000256" key="2">
    <source>
        <dbReference type="ARBA" id="ARBA00022676"/>
    </source>
</evidence>
<evidence type="ECO:0000256" key="3">
    <source>
        <dbReference type="ARBA" id="ARBA00022679"/>
    </source>
</evidence>
<dbReference type="CDD" id="cd00761">
    <property type="entry name" value="Glyco_tranf_GTA_type"/>
    <property type="match status" value="1"/>
</dbReference>
<evidence type="ECO:0000256" key="5">
    <source>
        <dbReference type="ARBA" id="ARBA00022824"/>
    </source>
</evidence>
<dbReference type="GeneID" id="113995360"/>
<keyword evidence="6" id="KW-0325">Glycoprotein</keyword>
<dbReference type="CDD" id="cd06532">
    <property type="entry name" value="Glyco_transf_25"/>
    <property type="match status" value="1"/>
</dbReference>
<dbReference type="Gene3D" id="3.90.550.10">
    <property type="entry name" value="Spore Coat Polysaccharide Biosynthesis Protein SpsA, Chain A"/>
    <property type="match status" value="1"/>
</dbReference>
<dbReference type="InterPro" id="IPR029044">
    <property type="entry name" value="Nucleotide-diphossugar_trans"/>
</dbReference>
<dbReference type="CTD" id="79709"/>
<feature type="chain" id="PRO_5031095058" description="procollagen galactosyltransferase" evidence="10">
    <location>
        <begin position="24"/>
        <end position="615"/>
    </location>
</feature>
<evidence type="ECO:0000259" key="11">
    <source>
        <dbReference type="Pfam" id="PF01755"/>
    </source>
</evidence>
<dbReference type="RefSeq" id="XP_039233894.1">
    <property type="nucleotide sequence ID" value="XM_039377960.1"/>
</dbReference>
<keyword evidence="5" id="KW-0256">Endoplasmic reticulum</keyword>
<dbReference type="FunFam" id="3.90.550.10:FF:000048">
    <property type="entry name" value="Glycosyltransferase 25 family member 1"/>
    <property type="match status" value="1"/>
</dbReference>
<feature type="signal peptide" evidence="10">
    <location>
        <begin position="1"/>
        <end position="23"/>
    </location>
</feature>
<evidence type="ECO:0000313" key="12">
    <source>
        <dbReference type="Proteomes" id="UP000504627"/>
    </source>
</evidence>
<dbReference type="SUPFAM" id="SSF53448">
    <property type="entry name" value="Nucleotide-diphospho-sugar transferases"/>
    <property type="match status" value="1"/>
</dbReference>
<evidence type="ECO:0000256" key="1">
    <source>
        <dbReference type="ARBA" id="ARBA00006721"/>
    </source>
</evidence>
<evidence type="ECO:0000256" key="8">
    <source>
        <dbReference type="ARBA" id="ARBA00048515"/>
    </source>
</evidence>
<feature type="domain" description="Glycosyl transferase family 25" evidence="11">
    <location>
        <begin position="346"/>
        <end position="529"/>
    </location>
</feature>
<dbReference type="Pfam" id="PF01755">
    <property type="entry name" value="Glyco_transf_25"/>
    <property type="match status" value="1"/>
</dbReference>
<keyword evidence="2 13" id="KW-0328">Glycosyltransferase</keyword>
<proteinExistence type="inferred from homology"/>
<evidence type="ECO:0000256" key="6">
    <source>
        <dbReference type="ARBA" id="ARBA00023180"/>
    </source>
</evidence>
<dbReference type="EC" id="2.4.1.50" evidence="7"/>
<accession>A0A7R5KC35</accession>
<organism evidence="12 13">
    <name type="scientific">Pipra filicauda</name>
    <name type="common">Wire-tailed manakin</name>
    <dbReference type="NCBI Taxonomy" id="649802"/>
    <lineage>
        <taxon>Eukaryota</taxon>
        <taxon>Metazoa</taxon>
        <taxon>Chordata</taxon>
        <taxon>Craniata</taxon>
        <taxon>Vertebrata</taxon>
        <taxon>Euteleostomi</taxon>
        <taxon>Archelosauria</taxon>
        <taxon>Archosauria</taxon>
        <taxon>Dinosauria</taxon>
        <taxon>Saurischia</taxon>
        <taxon>Theropoda</taxon>
        <taxon>Coelurosauria</taxon>
        <taxon>Aves</taxon>
        <taxon>Neognathae</taxon>
        <taxon>Neoaves</taxon>
        <taxon>Telluraves</taxon>
        <taxon>Australaves</taxon>
        <taxon>Passeriformes</taxon>
        <taxon>Pipridae</taxon>
        <taxon>Pipra</taxon>
    </lineage>
</organism>
<keyword evidence="12" id="KW-1185">Reference proteome</keyword>
<evidence type="ECO:0000256" key="4">
    <source>
        <dbReference type="ARBA" id="ARBA00022729"/>
    </source>
</evidence>
<evidence type="ECO:0000256" key="10">
    <source>
        <dbReference type="SAM" id="SignalP"/>
    </source>
</evidence>
<dbReference type="GO" id="GO:0050211">
    <property type="term" value="F:procollagen galactosyltransferase activity"/>
    <property type="evidence" value="ECO:0007669"/>
    <property type="project" value="UniProtKB-EC"/>
</dbReference>
<keyword evidence="3" id="KW-0808">Transferase</keyword>
<comment type="catalytic activity">
    <reaction evidence="8">
        <text>(5R)-5-hydroxy-L-lysyl-[collagen] + UDP-alpha-D-galactose = (5R)-5-O-(beta-D-galactosyl)-5-hydroxy-L-lysyl-[collagen] + UDP + H(+)</text>
        <dbReference type="Rhea" id="RHEA:12637"/>
        <dbReference type="Rhea" id="RHEA-COMP:12752"/>
        <dbReference type="Rhea" id="RHEA-COMP:12753"/>
        <dbReference type="ChEBI" id="CHEBI:15378"/>
        <dbReference type="ChEBI" id="CHEBI:58223"/>
        <dbReference type="ChEBI" id="CHEBI:66914"/>
        <dbReference type="ChEBI" id="CHEBI:133442"/>
        <dbReference type="ChEBI" id="CHEBI:133443"/>
        <dbReference type="EC" id="2.4.1.50"/>
    </reaction>
</comment>
<gene>
    <name evidence="13" type="primary">COLGALT1</name>
</gene>
<evidence type="ECO:0000313" key="13">
    <source>
        <dbReference type="RefSeq" id="XP_039233894.1"/>
    </source>
</evidence>
<feature type="region of interest" description="Disordered" evidence="9">
    <location>
        <begin position="581"/>
        <end position="615"/>
    </location>
</feature>
<dbReference type="InParanoid" id="A0A7R5KC35"/>
<name>A0A7R5KC35_9PASS</name>
<dbReference type="InterPro" id="IPR050757">
    <property type="entry name" value="Collagen_mod_GT25"/>
</dbReference>
<dbReference type="PANTHER" id="PTHR10730:SF28">
    <property type="entry name" value="PROCOLLAGEN GALACTOSYLTRANSFERASE 1"/>
    <property type="match status" value="1"/>
</dbReference>
<dbReference type="Proteomes" id="UP000504627">
    <property type="component" value="Unplaced"/>
</dbReference>
<feature type="compositionally biased region" description="Basic and acidic residues" evidence="9">
    <location>
        <begin position="595"/>
        <end position="615"/>
    </location>
</feature>